<reference evidence="1 2" key="1">
    <citation type="journal article" date="2012" name="J. Bacteriol.">
        <title>Draft Genome Sequence of Novosphingobium nitrogenifigens Y88T.</title>
        <authorList>
            <person name="Strabala T.J."/>
            <person name="Macdonald L."/>
            <person name="Liu V."/>
            <person name="Smit A.M."/>
        </authorList>
    </citation>
    <scope>NUCLEOTIDE SEQUENCE [LARGE SCALE GENOMIC DNA]</scope>
    <source>
        <strain evidence="1 2">DSM 19370</strain>
    </source>
</reference>
<dbReference type="STRING" id="983920.Y88_1712"/>
<name>F1Z3L0_9SPHN</name>
<gene>
    <name evidence="1" type="ORF">Y88_1712</name>
</gene>
<dbReference type="Proteomes" id="UP000004728">
    <property type="component" value="Unassembled WGS sequence"/>
</dbReference>
<protein>
    <submittedName>
        <fullName evidence="1">Uncharacterized protein</fullName>
    </submittedName>
</protein>
<dbReference type="EMBL" id="AEWJ01000008">
    <property type="protein sequence ID" value="EGD60824.1"/>
    <property type="molecule type" value="Genomic_DNA"/>
</dbReference>
<organism evidence="1 2">
    <name type="scientific">Novosphingobium nitrogenifigens DSM 19370</name>
    <dbReference type="NCBI Taxonomy" id="983920"/>
    <lineage>
        <taxon>Bacteria</taxon>
        <taxon>Pseudomonadati</taxon>
        <taxon>Pseudomonadota</taxon>
        <taxon>Alphaproteobacteria</taxon>
        <taxon>Sphingomonadales</taxon>
        <taxon>Sphingomonadaceae</taxon>
        <taxon>Novosphingobium</taxon>
    </lineage>
</organism>
<dbReference type="AlphaFoldDB" id="F1Z3L0"/>
<evidence type="ECO:0000313" key="2">
    <source>
        <dbReference type="Proteomes" id="UP000004728"/>
    </source>
</evidence>
<comment type="caution">
    <text evidence="1">The sequence shown here is derived from an EMBL/GenBank/DDBJ whole genome shotgun (WGS) entry which is preliminary data.</text>
</comment>
<evidence type="ECO:0000313" key="1">
    <source>
        <dbReference type="EMBL" id="EGD60824.1"/>
    </source>
</evidence>
<accession>F1Z3L0</accession>
<keyword evidence="2" id="KW-1185">Reference proteome</keyword>
<proteinExistence type="predicted"/>
<sequence length="40" mass="4448">MLLRDRSGCVPVVGTRPRLLRARMKRLVNGPGRPPCPGKH</sequence>
<dbReference type="HOGENOM" id="CLU_3293288_0_0_5"/>
<dbReference type="InParanoid" id="F1Z3L0"/>